<organism evidence="1">
    <name type="scientific">virus sp. ctQ5V6</name>
    <dbReference type="NCBI Taxonomy" id="2825815"/>
    <lineage>
        <taxon>Viruses</taxon>
    </lineage>
</organism>
<evidence type="ECO:0000313" key="1">
    <source>
        <dbReference type="EMBL" id="DAE33435.1"/>
    </source>
</evidence>
<name>A0A8S5RQH5_9VIRU</name>
<dbReference type="EMBL" id="BK059134">
    <property type="protein sequence ID" value="DAE33435.1"/>
    <property type="molecule type" value="Genomic_DNA"/>
</dbReference>
<sequence length="55" mass="6367">MVNMIISGVRCNDYEKRALVSMLGGKKKTNDKQESFETILDREIKKFDLQKEKGC</sequence>
<proteinExistence type="predicted"/>
<accession>A0A8S5RQH5</accession>
<protein>
    <submittedName>
        <fullName evidence="1">Uncharacterized protein</fullName>
    </submittedName>
</protein>
<reference evidence="1" key="1">
    <citation type="journal article" date="2021" name="Proc. Natl. Acad. Sci. U.S.A.">
        <title>A Catalog of Tens of Thousands of Viruses from Human Metagenomes Reveals Hidden Associations with Chronic Diseases.</title>
        <authorList>
            <person name="Tisza M.J."/>
            <person name="Buck C.B."/>
        </authorList>
    </citation>
    <scope>NUCLEOTIDE SEQUENCE</scope>
    <source>
        <strain evidence="1">CtQ5V6</strain>
    </source>
</reference>